<feature type="domain" description="Carrier" evidence="3">
    <location>
        <begin position="4"/>
        <end position="84"/>
    </location>
</feature>
<keyword evidence="5" id="KW-1185">Reference proteome</keyword>
<evidence type="ECO:0000259" key="3">
    <source>
        <dbReference type="PROSITE" id="PS50075"/>
    </source>
</evidence>
<dbReference type="PROSITE" id="PS50075">
    <property type="entry name" value="CARRIER"/>
    <property type="match status" value="1"/>
</dbReference>
<dbReference type="InterPro" id="IPR009081">
    <property type="entry name" value="PP-bd_ACP"/>
</dbReference>
<dbReference type="RefSeq" id="WP_345708285.1">
    <property type="nucleotide sequence ID" value="NZ_BAABKV010000001.1"/>
</dbReference>
<keyword evidence="2" id="KW-0597">Phosphoprotein</keyword>
<evidence type="ECO:0000313" key="4">
    <source>
        <dbReference type="EMBL" id="MFC7179268.1"/>
    </source>
</evidence>
<sequence>MNHRLTHAELAALIRARAGIAVAPEQLERPDATFEEFGVDSLALLGIVGELENQFGSPIVPGAEMSKTPQDFLDAVNSSVKTGA</sequence>
<dbReference type="EMBL" id="JBHTAJ010000009">
    <property type="protein sequence ID" value="MFC7179268.1"/>
    <property type="molecule type" value="Genomic_DNA"/>
</dbReference>
<evidence type="ECO:0000256" key="2">
    <source>
        <dbReference type="ARBA" id="ARBA00022553"/>
    </source>
</evidence>
<dbReference type="InterPro" id="IPR006162">
    <property type="entry name" value="Ppantetheine_attach_site"/>
</dbReference>
<accession>A0ABW2FQ03</accession>
<comment type="caution">
    <text evidence="4">The sequence shown here is derived from an EMBL/GenBank/DDBJ whole genome shotgun (WGS) entry which is preliminary data.</text>
</comment>
<evidence type="ECO:0000256" key="1">
    <source>
        <dbReference type="ARBA" id="ARBA00022450"/>
    </source>
</evidence>
<name>A0ABW2FQ03_9ACTN</name>
<keyword evidence="1" id="KW-0596">Phosphopantetheine</keyword>
<dbReference type="PROSITE" id="PS00012">
    <property type="entry name" value="PHOSPHOPANTETHEINE"/>
    <property type="match status" value="1"/>
</dbReference>
<gene>
    <name evidence="4" type="ORF">ACFQMG_06785</name>
</gene>
<dbReference type="Gene3D" id="1.10.1200.10">
    <property type="entry name" value="ACP-like"/>
    <property type="match status" value="1"/>
</dbReference>
<dbReference type="InterPro" id="IPR036736">
    <property type="entry name" value="ACP-like_sf"/>
</dbReference>
<dbReference type="SUPFAM" id="SSF47336">
    <property type="entry name" value="ACP-like"/>
    <property type="match status" value="1"/>
</dbReference>
<dbReference type="Pfam" id="PF00550">
    <property type="entry name" value="PP-binding"/>
    <property type="match status" value="1"/>
</dbReference>
<evidence type="ECO:0000313" key="5">
    <source>
        <dbReference type="Proteomes" id="UP001596435"/>
    </source>
</evidence>
<dbReference type="Proteomes" id="UP001596435">
    <property type="component" value="Unassembled WGS sequence"/>
</dbReference>
<reference evidence="5" key="1">
    <citation type="journal article" date="2019" name="Int. J. Syst. Evol. Microbiol.">
        <title>The Global Catalogue of Microorganisms (GCM) 10K type strain sequencing project: providing services to taxonomists for standard genome sequencing and annotation.</title>
        <authorList>
            <consortium name="The Broad Institute Genomics Platform"/>
            <consortium name="The Broad Institute Genome Sequencing Center for Infectious Disease"/>
            <person name="Wu L."/>
            <person name="Ma J."/>
        </authorList>
    </citation>
    <scope>NUCLEOTIDE SEQUENCE [LARGE SCALE GENOMIC DNA]</scope>
    <source>
        <strain evidence="5">CGMCC 1.12859</strain>
    </source>
</reference>
<protein>
    <submittedName>
        <fullName evidence="4">Acyl carrier protein</fullName>
    </submittedName>
</protein>
<organism evidence="4 5">
    <name type="scientific">Kitasatospora paranensis</name>
    <dbReference type="NCBI Taxonomy" id="258053"/>
    <lineage>
        <taxon>Bacteria</taxon>
        <taxon>Bacillati</taxon>
        <taxon>Actinomycetota</taxon>
        <taxon>Actinomycetes</taxon>
        <taxon>Kitasatosporales</taxon>
        <taxon>Streptomycetaceae</taxon>
        <taxon>Kitasatospora</taxon>
    </lineage>
</organism>
<proteinExistence type="predicted"/>